<keyword evidence="2 5" id="KW-0812">Transmembrane</keyword>
<feature type="transmembrane region" description="Helical" evidence="5">
    <location>
        <begin position="215"/>
        <end position="239"/>
    </location>
</feature>
<name>A0ABD3WTV7_SINWO</name>
<comment type="subcellular location">
    <subcellularLocation>
        <location evidence="1">Membrane</location>
    </subcellularLocation>
</comment>
<proteinExistence type="predicted"/>
<feature type="domain" description="G-protein coupled receptors family 1 profile" evidence="6">
    <location>
        <begin position="66"/>
        <end position="336"/>
    </location>
</feature>
<evidence type="ECO:0000313" key="7">
    <source>
        <dbReference type="EMBL" id="KAL3876975.1"/>
    </source>
</evidence>
<sequence>MANDSLCIYGFEVIEEMKGKNITASDELTWPCGLRIFWVDTLPFVTLTRGLLYYGTSIIVAVGILLNTVSFMVLTRKNMRKSPTSLYLSSLTIYNMLTLTMNLMVGVLRGQNESVNKHFQSNEGLCMFHGVVVELFNLLSVWIIVAFTCDRLFMIKFPQQARSASRRKAFAVVIIVSGILVLVSLHKVAVSGFEDDSVFSYKACKTRREIVKDIIYVYVALNTWIPTILIVAINIVIIVEVKKSKSKLQNMTNSSMSRSDERITKILLLVSTTYVLLVLPLGIVQTIELIWNSTMKFIPGEKGYEHFMMTKIKLKWTRAFFFFFYQFNYAINFFLFITSSSARQFRTTLKKLLGMEASREELRTSRLSPRNVVVPACFSQADST</sequence>
<feature type="transmembrane region" description="Helical" evidence="5">
    <location>
        <begin position="128"/>
        <end position="149"/>
    </location>
</feature>
<organism evidence="7 8">
    <name type="scientific">Sinanodonta woodiana</name>
    <name type="common">Chinese pond mussel</name>
    <name type="synonym">Anodonta woodiana</name>
    <dbReference type="NCBI Taxonomy" id="1069815"/>
    <lineage>
        <taxon>Eukaryota</taxon>
        <taxon>Metazoa</taxon>
        <taxon>Spiralia</taxon>
        <taxon>Lophotrochozoa</taxon>
        <taxon>Mollusca</taxon>
        <taxon>Bivalvia</taxon>
        <taxon>Autobranchia</taxon>
        <taxon>Heteroconchia</taxon>
        <taxon>Palaeoheterodonta</taxon>
        <taxon>Unionida</taxon>
        <taxon>Unionoidea</taxon>
        <taxon>Unionidae</taxon>
        <taxon>Unioninae</taxon>
        <taxon>Sinanodonta</taxon>
    </lineage>
</organism>
<dbReference type="SUPFAM" id="SSF81321">
    <property type="entry name" value="Family A G protein-coupled receptor-like"/>
    <property type="match status" value="1"/>
</dbReference>
<keyword evidence="3 5" id="KW-1133">Transmembrane helix</keyword>
<dbReference type="InterPro" id="IPR017452">
    <property type="entry name" value="GPCR_Rhodpsn_7TM"/>
</dbReference>
<dbReference type="GO" id="GO:0016020">
    <property type="term" value="C:membrane"/>
    <property type="evidence" value="ECO:0007669"/>
    <property type="project" value="UniProtKB-SubCell"/>
</dbReference>
<feature type="transmembrane region" description="Helical" evidence="5">
    <location>
        <begin position="169"/>
        <end position="189"/>
    </location>
</feature>
<accession>A0ABD3WTV7</accession>
<feature type="transmembrane region" description="Helical" evidence="5">
    <location>
        <begin position="51"/>
        <end position="74"/>
    </location>
</feature>
<dbReference type="InterPro" id="IPR052954">
    <property type="entry name" value="GPCR-Ligand_Int"/>
</dbReference>
<evidence type="ECO:0000256" key="2">
    <source>
        <dbReference type="ARBA" id="ARBA00022692"/>
    </source>
</evidence>
<dbReference type="Proteomes" id="UP001634394">
    <property type="component" value="Unassembled WGS sequence"/>
</dbReference>
<evidence type="ECO:0000259" key="6">
    <source>
        <dbReference type="PROSITE" id="PS50262"/>
    </source>
</evidence>
<keyword evidence="4 5" id="KW-0472">Membrane</keyword>
<dbReference type="InterPro" id="IPR000276">
    <property type="entry name" value="GPCR_Rhodpsn"/>
</dbReference>
<dbReference type="PROSITE" id="PS50262">
    <property type="entry name" value="G_PROTEIN_RECEP_F1_2"/>
    <property type="match status" value="1"/>
</dbReference>
<dbReference type="PANTHER" id="PTHR46641:SF25">
    <property type="entry name" value="CNMAMIDE RECEPTOR-RELATED"/>
    <property type="match status" value="1"/>
</dbReference>
<dbReference type="Gene3D" id="1.20.1070.10">
    <property type="entry name" value="Rhodopsin 7-helix transmembrane proteins"/>
    <property type="match status" value="1"/>
</dbReference>
<evidence type="ECO:0000256" key="4">
    <source>
        <dbReference type="ARBA" id="ARBA00023136"/>
    </source>
</evidence>
<comment type="caution">
    <text evidence="7">The sequence shown here is derived from an EMBL/GenBank/DDBJ whole genome shotgun (WGS) entry which is preliminary data.</text>
</comment>
<dbReference type="AlphaFoldDB" id="A0ABD3WTV7"/>
<feature type="transmembrane region" description="Helical" evidence="5">
    <location>
        <begin position="86"/>
        <end position="108"/>
    </location>
</feature>
<feature type="transmembrane region" description="Helical" evidence="5">
    <location>
        <begin position="316"/>
        <end position="337"/>
    </location>
</feature>
<dbReference type="EMBL" id="JBJQND010000005">
    <property type="protein sequence ID" value="KAL3876975.1"/>
    <property type="molecule type" value="Genomic_DNA"/>
</dbReference>
<keyword evidence="8" id="KW-1185">Reference proteome</keyword>
<reference evidence="7 8" key="1">
    <citation type="submission" date="2024-11" db="EMBL/GenBank/DDBJ databases">
        <title>Chromosome-level genome assembly of the freshwater bivalve Anodonta woodiana.</title>
        <authorList>
            <person name="Chen X."/>
        </authorList>
    </citation>
    <scope>NUCLEOTIDE SEQUENCE [LARGE SCALE GENOMIC DNA]</scope>
    <source>
        <strain evidence="7">MN2024</strain>
        <tissue evidence="7">Gills</tissue>
    </source>
</reference>
<evidence type="ECO:0000256" key="3">
    <source>
        <dbReference type="ARBA" id="ARBA00022989"/>
    </source>
</evidence>
<evidence type="ECO:0000313" key="8">
    <source>
        <dbReference type="Proteomes" id="UP001634394"/>
    </source>
</evidence>
<protein>
    <recommendedName>
        <fullName evidence="6">G-protein coupled receptors family 1 profile domain-containing protein</fullName>
    </recommendedName>
</protein>
<evidence type="ECO:0000256" key="1">
    <source>
        <dbReference type="ARBA" id="ARBA00004370"/>
    </source>
</evidence>
<gene>
    <name evidence="7" type="ORF">ACJMK2_034746</name>
</gene>
<feature type="transmembrane region" description="Helical" evidence="5">
    <location>
        <begin position="266"/>
        <end position="287"/>
    </location>
</feature>
<evidence type="ECO:0000256" key="5">
    <source>
        <dbReference type="SAM" id="Phobius"/>
    </source>
</evidence>
<dbReference type="Pfam" id="PF00001">
    <property type="entry name" value="7tm_1"/>
    <property type="match status" value="1"/>
</dbReference>
<dbReference type="PANTHER" id="PTHR46641">
    <property type="entry name" value="FMRFAMIDE RECEPTOR-RELATED"/>
    <property type="match status" value="1"/>
</dbReference>